<name>A0A1U6IBB6_9SPHN</name>
<evidence type="ECO:0000313" key="1">
    <source>
        <dbReference type="EMBL" id="SLK05322.1"/>
    </source>
</evidence>
<dbReference type="RefSeq" id="WP_054944258.1">
    <property type="nucleotide sequence ID" value="NZ_FVZE01000005.1"/>
</dbReference>
<dbReference type="EMBL" id="FVZE01000005">
    <property type="protein sequence ID" value="SLK05322.1"/>
    <property type="molecule type" value="Genomic_DNA"/>
</dbReference>
<dbReference type="AlphaFoldDB" id="A0A1U6IBB6"/>
<dbReference type="STRING" id="428990.SAMN06295987_105121"/>
<reference evidence="2" key="1">
    <citation type="submission" date="2017-02" db="EMBL/GenBank/DDBJ databases">
        <authorList>
            <person name="Varghese N."/>
            <person name="Submissions S."/>
        </authorList>
    </citation>
    <scope>NUCLEOTIDE SEQUENCE [LARGE SCALE GENOMIC DNA]</scope>
    <source>
        <strain evidence="2">SM117</strain>
    </source>
</reference>
<keyword evidence="2" id="KW-1185">Reference proteome</keyword>
<dbReference type="Proteomes" id="UP000190989">
    <property type="component" value="Unassembled WGS sequence"/>
</dbReference>
<organism evidence="1 2">
    <name type="scientific">Novosphingobium mathurense</name>
    <dbReference type="NCBI Taxonomy" id="428990"/>
    <lineage>
        <taxon>Bacteria</taxon>
        <taxon>Pseudomonadati</taxon>
        <taxon>Pseudomonadota</taxon>
        <taxon>Alphaproteobacteria</taxon>
        <taxon>Sphingomonadales</taxon>
        <taxon>Sphingomonadaceae</taxon>
        <taxon>Novosphingobium</taxon>
    </lineage>
</organism>
<evidence type="ECO:0000313" key="2">
    <source>
        <dbReference type="Proteomes" id="UP000190989"/>
    </source>
</evidence>
<proteinExistence type="predicted"/>
<sequence length="74" mass="8503">MNLFNPLDWLELVSESHRHHIEALQKYVEASQASIDPARKEEAGELLGQANEKAREAAEGLARAQWAWLGMWRF</sequence>
<gene>
    <name evidence="1" type="ORF">SAMN06295987_105121</name>
</gene>
<protein>
    <submittedName>
        <fullName evidence="1">Uncharacterized protein</fullName>
    </submittedName>
</protein>
<accession>A0A1U6IBB6</accession>